<name>A0A6J1SU41_FRAOC</name>
<dbReference type="InterPro" id="IPR018247">
    <property type="entry name" value="EF_Hand_1_Ca_BS"/>
</dbReference>
<evidence type="ECO:0000313" key="6">
    <source>
        <dbReference type="Proteomes" id="UP000504606"/>
    </source>
</evidence>
<reference evidence="7" key="1">
    <citation type="submission" date="2025-08" db="UniProtKB">
        <authorList>
            <consortium name="RefSeq"/>
        </authorList>
    </citation>
    <scope>IDENTIFICATION</scope>
    <source>
        <tissue evidence="7">Whole organism</tissue>
    </source>
</reference>
<feature type="compositionally biased region" description="Polar residues" evidence="4">
    <location>
        <begin position="61"/>
        <end position="75"/>
    </location>
</feature>
<feature type="region of interest" description="Disordered" evidence="4">
    <location>
        <begin position="30"/>
        <end position="139"/>
    </location>
</feature>
<dbReference type="GO" id="GO:0005509">
    <property type="term" value="F:calcium ion binding"/>
    <property type="evidence" value="ECO:0007669"/>
    <property type="project" value="InterPro"/>
</dbReference>
<dbReference type="Gene3D" id="1.10.238.10">
    <property type="entry name" value="EF-hand"/>
    <property type="match status" value="1"/>
</dbReference>
<keyword evidence="3" id="KW-0106">Calcium</keyword>
<keyword evidence="1" id="KW-0732">Signal</keyword>
<evidence type="ECO:0000256" key="4">
    <source>
        <dbReference type="SAM" id="MobiDB-lite"/>
    </source>
</evidence>
<feature type="domain" description="EF-hand" evidence="5">
    <location>
        <begin position="300"/>
        <end position="335"/>
    </location>
</feature>
<dbReference type="InterPro" id="IPR002048">
    <property type="entry name" value="EF_hand_dom"/>
</dbReference>
<keyword evidence="2" id="KW-0677">Repeat</keyword>
<accession>A0A6J1SU41</accession>
<dbReference type="RefSeq" id="XP_026284794.1">
    <property type="nucleotide sequence ID" value="XM_026429009.2"/>
</dbReference>
<keyword evidence="6" id="KW-1185">Reference proteome</keyword>
<feature type="compositionally biased region" description="Polar residues" evidence="4">
    <location>
        <begin position="104"/>
        <end position="116"/>
    </location>
</feature>
<dbReference type="OrthoDB" id="289247at2759"/>
<feature type="region of interest" description="Disordered" evidence="4">
    <location>
        <begin position="270"/>
        <end position="293"/>
    </location>
</feature>
<organism evidence="6 7">
    <name type="scientific">Frankliniella occidentalis</name>
    <name type="common">Western flower thrips</name>
    <name type="synonym">Euthrips occidentalis</name>
    <dbReference type="NCBI Taxonomy" id="133901"/>
    <lineage>
        <taxon>Eukaryota</taxon>
        <taxon>Metazoa</taxon>
        <taxon>Ecdysozoa</taxon>
        <taxon>Arthropoda</taxon>
        <taxon>Hexapoda</taxon>
        <taxon>Insecta</taxon>
        <taxon>Pterygota</taxon>
        <taxon>Neoptera</taxon>
        <taxon>Paraneoptera</taxon>
        <taxon>Thysanoptera</taxon>
        <taxon>Terebrantia</taxon>
        <taxon>Thripoidea</taxon>
        <taxon>Thripidae</taxon>
        <taxon>Frankliniella</taxon>
    </lineage>
</organism>
<dbReference type="PROSITE" id="PS50222">
    <property type="entry name" value="EF_HAND_2"/>
    <property type="match status" value="1"/>
</dbReference>
<sequence length="355" mass="40359">MEVLKFLKYFYDDAEGAGLAEARLKARQLQKAEEAKQAARKAAKAEARARRRPLLDRDSDFTTSSESDGEWTSSRAELEARVKAALEPSSRITELSPDAHEQDGSGSAPQLHNYTTEGPKFSPRPPPQQRTPTDSSQEEVNFNVEAERYRHLPGPPPSPLMVAVVTAFVVLVLWPSSVFGMRGPHHPRGEVIKHYHYRPSPEQHTKLIQDDQLLQDKEHIREDLGKWATEEAVENMTPEELQFHYFKLHDLDENIKLDGLEILRAIMHTEEHESHSHEGEDENSLAEGQEGHTEPVSMEYYIELIDEVLREDDTNNDGYLSYAEYVVGRNQSKKRAAEMMANPTPLKELPGMQTK</sequence>
<protein>
    <submittedName>
        <fullName evidence="7">Uncharacterized protein LOC113210840</fullName>
    </submittedName>
</protein>
<feature type="compositionally biased region" description="Basic and acidic residues" evidence="4">
    <location>
        <begin position="30"/>
        <end position="60"/>
    </location>
</feature>
<evidence type="ECO:0000256" key="3">
    <source>
        <dbReference type="ARBA" id="ARBA00022837"/>
    </source>
</evidence>
<dbReference type="InterPro" id="IPR052110">
    <property type="entry name" value="MCFD2-like"/>
</dbReference>
<feature type="region of interest" description="Disordered" evidence="4">
    <location>
        <begin position="335"/>
        <end position="355"/>
    </location>
</feature>
<dbReference type="SUPFAM" id="SSF47473">
    <property type="entry name" value="EF-hand"/>
    <property type="match status" value="1"/>
</dbReference>
<dbReference type="GeneID" id="113210840"/>
<dbReference type="AlphaFoldDB" id="A0A6J1SU41"/>
<evidence type="ECO:0000259" key="5">
    <source>
        <dbReference type="PROSITE" id="PS50222"/>
    </source>
</evidence>
<dbReference type="Proteomes" id="UP000504606">
    <property type="component" value="Unplaced"/>
</dbReference>
<evidence type="ECO:0000313" key="7">
    <source>
        <dbReference type="RefSeq" id="XP_026284794.1"/>
    </source>
</evidence>
<gene>
    <name evidence="7" type="primary">LOC113210840</name>
</gene>
<proteinExistence type="predicted"/>
<evidence type="ECO:0000256" key="1">
    <source>
        <dbReference type="ARBA" id="ARBA00022729"/>
    </source>
</evidence>
<dbReference type="InterPro" id="IPR011992">
    <property type="entry name" value="EF-hand-dom_pair"/>
</dbReference>
<dbReference type="PANTHER" id="PTHR23104">
    <property type="entry name" value="MULTIPLE COAGULATION FACTOR DEFICIENCY PROTEIN 2 NEURAL STEM CELL DERIVED NEURONAL SURVIVAL PROTEIN"/>
    <property type="match status" value="1"/>
</dbReference>
<evidence type="ECO:0000256" key="2">
    <source>
        <dbReference type="ARBA" id="ARBA00022737"/>
    </source>
</evidence>
<dbReference type="PROSITE" id="PS00018">
    <property type="entry name" value="EF_HAND_1"/>
    <property type="match status" value="1"/>
</dbReference>
<dbReference type="KEGG" id="foc:113210840"/>
<dbReference type="PANTHER" id="PTHR23104:SF1">
    <property type="entry name" value="EF-HAND DOMAIN-CONTAINING PROTEIN"/>
    <property type="match status" value="1"/>
</dbReference>